<gene>
    <name evidence="3" type="ORF">ENJ89_02880</name>
</gene>
<dbReference type="InterPro" id="IPR007886">
    <property type="entry name" value="AlaDH/PNT_N"/>
</dbReference>
<reference evidence="3" key="1">
    <citation type="journal article" date="2020" name="mSystems">
        <title>Genome- and Community-Level Interaction Insights into Carbon Utilization and Element Cycling Functions of Hydrothermarchaeota in Hydrothermal Sediment.</title>
        <authorList>
            <person name="Zhou Z."/>
            <person name="Liu Y."/>
            <person name="Xu W."/>
            <person name="Pan J."/>
            <person name="Luo Z.H."/>
            <person name="Li M."/>
        </authorList>
    </citation>
    <scope>NUCLEOTIDE SEQUENCE [LARGE SCALE GENOMIC DNA]</scope>
    <source>
        <strain evidence="3">HyVt-527</strain>
    </source>
</reference>
<dbReference type="PANTHER" id="PTHR11133">
    <property type="entry name" value="SACCHAROPINE DEHYDROGENASE"/>
    <property type="match status" value="1"/>
</dbReference>
<accession>A0A7V5PND3</accession>
<dbReference type="Proteomes" id="UP000886124">
    <property type="component" value="Unassembled WGS sequence"/>
</dbReference>
<dbReference type="InterPro" id="IPR007698">
    <property type="entry name" value="AlaDH/PNT_NAD(H)-bd"/>
</dbReference>
<dbReference type="SMART" id="SM01003">
    <property type="entry name" value="AlaDh_PNT_N"/>
    <property type="match status" value="1"/>
</dbReference>
<protein>
    <recommendedName>
        <fullName evidence="2">Alanine dehydrogenase/pyridine nucleotide transhydrogenase N-terminal domain-containing protein</fullName>
    </recommendedName>
</protein>
<dbReference type="AlphaFoldDB" id="A0A7V5PND3"/>
<evidence type="ECO:0000259" key="2">
    <source>
        <dbReference type="SMART" id="SM01003"/>
    </source>
</evidence>
<comment type="caution">
    <text evidence="3">The sequence shown here is derived from an EMBL/GenBank/DDBJ whole genome shotgun (WGS) entry which is preliminary data.</text>
</comment>
<dbReference type="EMBL" id="DROD01000197">
    <property type="protein sequence ID" value="HHJ52116.1"/>
    <property type="molecule type" value="Genomic_DNA"/>
</dbReference>
<proteinExistence type="predicted"/>
<dbReference type="Pfam" id="PF01262">
    <property type="entry name" value="AlaDh_PNT_C"/>
    <property type="match status" value="1"/>
</dbReference>
<name>A0A7V5PND3_CALAY</name>
<dbReference type="GO" id="GO:0005737">
    <property type="term" value="C:cytoplasm"/>
    <property type="evidence" value="ECO:0007669"/>
    <property type="project" value="TreeGrafter"/>
</dbReference>
<dbReference type="CDD" id="cd12189">
    <property type="entry name" value="LKR_SDH_like"/>
    <property type="match status" value="1"/>
</dbReference>
<sequence length="434" mass="49619">MNILIRQEDKNIWERRAPLVPEDVQKIKNETDVTVFVEKSPKRVFTEDEYRQAGAQITDSMEPGEIIFGVKEIPKEKILDNKVYFFFSHTIKGQKDNMPMLQKIMDSGSTLIDYEKITDDQGRRLVFFGRYAGDAGALDILWLMGEYWQNKGLQTPFAKCKQANQYHSVEEAKKFLTSVGQEIKTNGLPQELAPFTIGILGYGNVSQGAQQIFDCLPTKRVAPEELADLVKGNAWDNKTVYVTVFKEEHLVRHKQGEAFDLQDYYQHPEKYEARFEQYLPYLTILVNATYWTSRYPRFVTWDGLKRLFESDPNPKLSGIADITCDINGSIECNVKATDSGMPAYRVLPLERRIEDGHKGNGIVLLAVDNLPAELPRDASTFFSHQLTPFVPGVVRADFSRPLAESGLPEEIKRAVIVYNGQLTESYRYLEQYLS</sequence>
<organism evidence="3">
    <name type="scientific">Caldithrix abyssi</name>
    <dbReference type="NCBI Taxonomy" id="187145"/>
    <lineage>
        <taxon>Bacteria</taxon>
        <taxon>Pseudomonadati</taxon>
        <taxon>Calditrichota</taxon>
        <taxon>Calditrichia</taxon>
        <taxon>Calditrichales</taxon>
        <taxon>Calditrichaceae</taxon>
        <taxon>Caldithrix</taxon>
    </lineage>
</organism>
<feature type="domain" description="Alanine dehydrogenase/pyridine nucleotide transhydrogenase N-terminal" evidence="2">
    <location>
        <begin position="4"/>
        <end position="135"/>
    </location>
</feature>
<evidence type="ECO:0000313" key="3">
    <source>
        <dbReference type="EMBL" id="HHJ52116.1"/>
    </source>
</evidence>
<dbReference type="GO" id="GO:0004753">
    <property type="term" value="F:saccharopine dehydrogenase activity"/>
    <property type="evidence" value="ECO:0007669"/>
    <property type="project" value="TreeGrafter"/>
</dbReference>
<keyword evidence="1" id="KW-0560">Oxidoreductase</keyword>
<dbReference type="PANTHER" id="PTHR11133:SF23">
    <property type="entry name" value="SACCHAROPINE DEHYDROGENASE [NAD(+), L-LYSINE-FORMING]"/>
    <property type="match status" value="1"/>
</dbReference>
<dbReference type="Pfam" id="PF05222">
    <property type="entry name" value="AlaDh_PNT_N"/>
    <property type="match status" value="1"/>
</dbReference>
<evidence type="ECO:0000256" key="1">
    <source>
        <dbReference type="ARBA" id="ARBA00023002"/>
    </source>
</evidence>
<dbReference type="Gene3D" id="3.40.50.720">
    <property type="entry name" value="NAD(P)-binding Rossmann-like Domain"/>
    <property type="match status" value="2"/>
</dbReference>
<dbReference type="SUPFAM" id="SSF52283">
    <property type="entry name" value="Formate/glycerate dehydrogenase catalytic domain-like"/>
    <property type="match status" value="1"/>
</dbReference>
<dbReference type="GO" id="GO:0019878">
    <property type="term" value="P:lysine biosynthetic process via aminoadipic acid"/>
    <property type="evidence" value="ECO:0007669"/>
    <property type="project" value="TreeGrafter"/>
</dbReference>
<dbReference type="InterPro" id="IPR051168">
    <property type="entry name" value="AASS"/>
</dbReference>